<accession>A0A9W8M8P6</accession>
<feature type="compositionally biased region" description="Polar residues" evidence="1">
    <location>
        <begin position="17"/>
        <end position="33"/>
    </location>
</feature>
<feature type="non-terminal residue" evidence="2">
    <location>
        <position position="734"/>
    </location>
</feature>
<feature type="compositionally biased region" description="Low complexity" evidence="1">
    <location>
        <begin position="64"/>
        <end position="81"/>
    </location>
</feature>
<dbReference type="EMBL" id="JANBPK010001604">
    <property type="protein sequence ID" value="KAJ2921441.1"/>
    <property type="molecule type" value="Genomic_DNA"/>
</dbReference>
<dbReference type="SUPFAM" id="SSF50969">
    <property type="entry name" value="YVTN repeat-like/Quinoprotein amine dehydrogenase"/>
    <property type="match status" value="1"/>
</dbReference>
<dbReference type="Gene3D" id="2.130.10.10">
    <property type="entry name" value="YVTN repeat-like/Quinoprotein amine dehydrogenase"/>
    <property type="match status" value="1"/>
</dbReference>
<proteinExistence type="predicted"/>
<dbReference type="InterPro" id="IPR015943">
    <property type="entry name" value="WD40/YVTN_repeat-like_dom_sf"/>
</dbReference>
<organism evidence="2 3">
    <name type="scientific">Candolleomyces eurysporus</name>
    <dbReference type="NCBI Taxonomy" id="2828524"/>
    <lineage>
        <taxon>Eukaryota</taxon>
        <taxon>Fungi</taxon>
        <taxon>Dikarya</taxon>
        <taxon>Basidiomycota</taxon>
        <taxon>Agaricomycotina</taxon>
        <taxon>Agaricomycetes</taxon>
        <taxon>Agaricomycetidae</taxon>
        <taxon>Agaricales</taxon>
        <taxon>Agaricineae</taxon>
        <taxon>Psathyrellaceae</taxon>
        <taxon>Candolleomyces</taxon>
    </lineage>
</organism>
<feature type="region of interest" description="Disordered" evidence="1">
    <location>
        <begin position="111"/>
        <end position="175"/>
    </location>
</feature>
<dbReference type="Proteomes" id="UP001140091">
    <property type="component" value="Unassembled WGS sequence"/>
</dbReference>
<feature type="region of interest" description="Disordered" evidence="1">
    <location>
        <begin position="1"/>
        <end position="81"/>
    </location>
</feature>
<gene>
    <name evidence="2" type="ORF">H1R20_g15654</name>
</gene>
<feature type="compositionally biased region" description="Low complexity" evidence="1">
    <location>
        <begin position="123"/>
        <end position="153"/>
    </location>
</feature>
<name>A0A9W8M8P6_9AGAR</name>
<dbReference type="AlphaFoldDB" id="A0A9W8M8P6"/>
<keyword evidence="3" id="KW-1185">Reference proteome</keyword>
<evidence type="ECO:0000313" key="3">
    <source>
        <dbReference type="Proteomes" id="UP001140091"/>
    </source>
</evidence>
<protein>
    <submittedName>
        <fullName evidence="2">Uncharacterized protein</fullName>
    </submittedName>
</protein>
<evidence type="ECO:0000313" key="2">
    <source>
        <dbReference type="EMBL" id="KAJ2921441.1"/>
    </source>
</evidence>
<sequence>MGEDSDMEGGSGDDTRASTPTTPKIQVRSQVPNAQPLAGYPQPDNPFYAPYHLAQHPNPQPSNGAHPGGYSHYYPGTPPGYGYPVPQGPPSVYGPGYYAFAPQGYRYQHPPLAPQHMSAPTRELSAALSESESYGGSTTETASETASTATGATHTRPNKRRRAAEPPVPLPTGEGDRMILERLQTQYGQISDRLDSITANLATPAPQTQSLIHSEEMLQQVIRGYQETNTILREGLRAHSGQPAPAVKAEVLPLDVKRAPVPRSKASKAVARIVRDYFNNTFKGHEEDCAAVRGYKASEGPPCTIDNFKLDLQGPPCGPWNKHAKKVFLKGLLETKADELSNYKPSTKVLENLFVSNFKNARAKLKWQLMSEPQQELIKQAHRRTERKRWLYFRRLQAAERFEDTRHHAPMIAAYGWEGMSTDESDHDNGSAWLARQPDIVKEDLEITKSTAYDFSHTAAIQETQDPTKYDKYHLGDSITSLVWIPGSQSLYVGLANCDVILISLDEERAYRLNFRPPGYDEMAGELKELTQVNCLAFDPSHSWLAVGVGSMTIVASVSDLKSNKYQEECVIVPEGGVHTASLKPLKALPTEVRSVHFIEEGRKIIVAYLEEGVRCYSIQDRKERWRIVPKSFRMYVLLLMVGYHLTSSRGRVAINNEARFIVCSNLFNGFDVYRIREKDHYRNIVHQSSEDKNVPLPVLFIHKDNDMLLGSGFGQVNVHENEKLMHVLGLDTY</sequence>
<dbReference type="OrthoDB" id="3238562at2759"/>
<evidence type="ECO:0000256" key="1">
    <source>
        <dbReference type="SAM" id="MobiDB-lite"/>
    </source>
</evidence>
<dbReference type="InterPro" id="IPR011044">
    <property type="entry name" value="Quino_amine_DH_bsu"/>
</dbReference>
<comment type="caution">
    <text evidence="2">The sequence shown here is derived from an EMBL/GenBank/DDBJ whole genome shotgun (WGS) entry which is preliminary data.</text>
</comment>
<reference evidence="2" key="1">
    <citation type="submission" date="2022-06" db="EMBL/GenBank/DDBJ databases">
        <title>Genome Sequence of Candolleomyces eurysporus.</title>
        <authorList>
            <person name="Buettner E."/>
        </authorList>
    </citation>
    <scope>NUCLEOTIDE SEQUENCE</scope>
    <source>
        <strain evidence="2">VTCC 930004</strain>
    </source>
</reference>